<evidence type="ECO:0000256" key="2">
    <source>
        <dbReference type="SAM" id="SignalP"/>
    </source>
</evidence>
<organism evidence="3 4">
    <name type="scientific">Papiliotrema laurentii</name>
    <name type="common">Cryptococcus laurentii</name>
    <dbReference type="NCBI Taxonomy" id="5418"/>
    <lineage>
        <taxon>Eukaryota</taxon>
        <taxon>Fungi</taxon>
        <taxon>Dikarya</taxon>
        <taxon>Basidiomycota</taxon>
        <taxon>Agaricomycotina</taxon>
        <taxon>Tremellomycetes</taxon>
        <taxon>Tremellales</taxon>
        <taxon>Rhynchogastremaceae</taxon>
        <taxon>Papiliotrema</taxon>
    </lineage>
</organism>
<keyword evidence="4" id="KW-1185">Reference proteome</keyword>
<gene>
    <name evidence="3" type="ORF">DB88DRAFT_511419</name>
</gene>
<proteinExistence type="predicted"/>
<feature type="region of interest" description="Disordered" evidence="1">
    <location>
        <begin position="57"/>
        <end position="77"/>
    </location>
</feature>
<keyword evidence="2" id="KW-0732">Signal</keyword>
<sequence>MLSKNLILAVLALANFATAVPASIDHRAIREGELTNAQRIARGLGIARPKRLFDSSRTVHAAPAKRSGSPEQPVSRVGFTTLPNQVTPVKRGLTTYYASVNNEKLIASTSNYDAESFIFPDFTQVDMGPLTWLSSYTDAEVVTGQQYTMYGIENNGLITLGFGTAPAGAITDFFVSPTYPGGLSARLINGGGSQDLIWVVDASCEFYLATSMSAAYAALGSAKALLPAAYAIGAEPDFTAALSASATALVNPARLWATDYTSSKTGYIQINSGDYNRFVLTAASIQQFLPLVNAHHQASTDATVFYAPGLTSSAESSGQNLVARIGDDTYTAVAAKSTVDVNDNLQYFTGKIGGDTSSLVFTIPANQAGFVTAVVNGDASNWVTSLTRYGSELAAAPKSLLPYMSQVVSSVCVEMVPLGAEPQYCTPYVQDLSYGQYPTGFYASTSDGGVAGYLSPQADGTFALGPSFTKLFIPSYSPYNSVQNVYAKIGTTYRRVSIPSIAGSSGAGPLATSTTSGTMFKVAANRSGRLGSPWISNDNVVYTYYYNSADSNIYAFPSDADATAYSADMREICIETLLENNSPSACATYWASKSG</sequence>
<comment type="caution">
    <text evidence="3">The sequence shown here is derived from an EMBL/GenBank/DDBJ whole genome shotgun (WGS) entry which is preliminary data.</text>
</comment>
<dbReference type="Proteomes" id="UP001182556">
    <property type="component" value="Unassembled WGS sequence"/>
</dbReference>
<name>A0AAD9CWE8_PAPLA</name>
<dbReference type="EMBL" id="JAODAN010000007">
    <property type="protein sequence ID" value="KAK1922835.1"/>
    <property type="molecule type" value="Genomic_DNA"/>
</dbReference>
<reference evidence="3" key="1">
    <citation type="submission" date="2023-02" db="EMBL/GenBank/DDBJ databases">
        <title>Identification and recombinant expression of a fungal hydrolase from Papiliotrema laurentii that hydrolyzes apple cutin and clears colloidal polyester polyurethane.</title>
        <authorList>
            <consortium name="DOE Joint Genome Institute"/>
            <person name="Roman V.A."/>
            <person name="Bojanowski C."/>
            <person name="Crable B.R."/>
            <person name="Wagner D.N."/>
            <person name="Hung C.S."/>
            <person name="Nadeau L.J."/>
            <person name="Schratz L."/>
            <person name="Haridas S."/>
            <person name="Pangilinan J."/>
            <person name="Lipzen A."/>
            <person name="Na H."/>
            <person name="Yan M."/>
            <person name="Ng V."/>
            <person name="Grigoriev I.V."/>
            <person name="Spatafora J.W."/>
            <person name="Barlow D."/>
            <person name="Biffinger J."/>
            <person name="Kelley-Loughnane N."/>
            <person name="Varaljay V.A."/>
            <person name="Crookes-Goodson W.J."/>
        </authorList>
    </citation>
    <scope>NUCLEOTIDE SEQUENCE</scope>
    <source>
        <strain evidence="3">5307AH</strain>
    </source>
</reference>
<evidence type="ECO:0000313" key="3">
    <source>
        <dbReference type="EMBL" id="KAK1922835.1"/>
    </source>
</evidence>
<evidence type="ECO:0000256" key="1">
    <source>
        <dbReference type="SAM" id="MobiDB-lite"/>
    </source>
</evidence>
<accession>A0AAD9CWE8</accession>
<protein>
    <submittedName>
        <fullName evidence="3">Uncharacterized protein</fullName>
    </submittedName>
</protein>
<evidence type="ECO:0000313" key="4">
    <source>
        <dbReference type="Proteomes" id="UP001182556"/>
    </source>
</evidence>
<feature type="signal peptide" evidence="2">
    <location>
        <begin position="1"/>
        <end position="22"/>
    </location>
</feature>
<feature type="chain" id="PRO_5042064000" evidence="2">
    <location>
        <begin position="23"/>
        <end position="595"/>
    </location>
</feature>
<dbReference type="AlphaFoldDB" id="A0AAD9CWE8"/>